<dbReference type="SUPFAM" id="SSF54928">
    <property type="entry name" value="RNA-binding domain, RBD"/>
    <property type="match status" value="3"/>
</dbReference>
<feature type="domain" description="RRM" evidence="4">
    <location>
        <begin position="198"/>
        <end position="271"/>
    </location>
</feature>
<dbReference type="InterPro" id="IPR035979">
    <property type="entry name" value="RBD_domain_sf"/>
</dbReference>
<feature type="domain" description="RRM" evidence="4">
    <location>
        <begin position="82"/>
        <end position="156"/>
    </location>
</feature>
<dbReference type="InterPro" id="IPR034458">
    <property type="entry name" value="EAR1-like_RRM3"/>
</dbReference>
<keyword evidence="6" id="KW-1185">Reference proteome</keyword>
<gene>
    <name evidence="5" type="ORF">DM860_009725</name>
</gene>
<feature type="region of interest" description="Disordered" evidence="3">
    <location>
        <begin position="270"/>
        <end position="357"/>
    </location>
</feature>
<evidence type="ECO:0000313" key="6">
    <source>
        <dbReference type="Proteomes" id="UP000249390"/>
    </source>
</evidence>
<dbReference type="InterPro" id="IPR012677">
    <property type="entry name" value="Nucleotide-bd_a/b_plait_sf"/>
</dbReference>
<reference evidence="5 6" key="1">
    <citation type="submission" date="2018-06" db="EMBL/GenBank/DDBJ databases">
        <title>The Genome of Cuscuta australis (Dodder) Provides Insight into the Evolution of Plant Parasitism.</title>
        <authorList>
            <person name="Liu H."/>
        </authorList>
    </citation>
    <scope>NUCLEOTIDE SEQUENCE [LARGE SCALE GENOMIC DNA]</scope>
    <source>
        <strain evidence="6">cv. Yunnan</strain>
        <tissue evidence="5">Vines</tissue>
    </source>
</reference>
<dbReference type="Gene3D" id="3.30.70.330">
    <property type="match status" value="2"/>
</dbReference>
<feature type="compositionally biased region" description="Low complexity" evidence="3">
    <location>
        <begin position="345"/>
        <end position="357"/>
    </location>
</feature>
<protein>
    <recommendedName>
        <fullName evidence="4">RRM domain-containing protein</fullName>
    </recommendedName>
</protein>
<feature type="compositionally biased region" description="Low complexity" evidence="3">
    <location>
        <begin position="560"/>
        <end position="578"/>
    </location>
</feature>
<sequence>MADPGSILFPGNLDPRAQEFFPVNPYPYPSPPSVQLCNFYYPNYFPSPPLPLPPPAAEVFGYAPDPPLHAPCLPPRSPIQTRTILVSMLPADVSETRVRRELEVFGDVRAVQMDRVREGIVTVHFYDLRHAQWAAGEIQQQHMQQQDRLRRHFESGAAAAAVPPPLPAPGPGLIAGQAVWAQFIAPATCSIPDGNNQGTLVLHNLDPDVSARHLRDIFRSFGDVKEVRETPMKRQQRFVEFYDVRDAASALTEMNSKEINGRPLLVEFSRPGGLNSRRFPRPKSSPPSPTTAVLPRVQDHSPSSSSRKNSSSGGGKRSWKKGGGGGGGGCSGKPKGKGGREWRWWNEGNNNNNNNNNVDGYDPRFVMMNEDEIDNGSDCRDLRTTVMIKNIPNKYSQKLLLSMLDNHCISCNDQISSAGGGADDDGSSLHRPFSSYDFVYLPIDFINKCNVGYGFVNMTSPEAARRLHKAFHLQTWDSFNSRKICQVTYARIQGIEALKEHFKNSRFPSEAEEYMPVVFSPPRDGRTLTLPAPIFGCGVDPTLLLGLESIALEDDDDGTTEGSGSSSNDDDGAAATKYGGAGGNDGGGRGDND</sequence>
<dbReference type="CDD" id="cd12530">
    <property type="entry name" value="RRM3_EAR1_like"/>
    <property type="match status" value="1"/>
</dbReference>
<accession>A0A328DG92</accession>
<evidence type="ECO:0000313" key="5">
    <source>
        <dbReference type="EMBL" id="RAL42943.1"/>
    </source>
</evidence>
<organism evidence="5 6">
    <name type="scientific">Cuscuta australis</name>
    <dbReference type="NCBI Taxonomy" id="267555"/>
    <lineage>
        <taxon>Eukaryota</taxon>
        <taxon>Viridiplantae</taxon>
        <taxon>Streptophyta</taxon>
        <taxon>Embryophyta</taxon>
        <taxon>Tracheophyta</taxon>
        <taxon>Spermatophyta</taxon>
        <taxon>Magnoliopsida</taxon>
        <taxon>eudicotyledons</taxon>
        <taxon>Gunneridae</taxon>
        <taxon>Pentapetalae</taxon>
        <taxon>asterids</taxon>
        <taxon>lamiids</taxon>
        <taxon>Solanales</taxon>
        <taxon>Convolvulaceae</taxon>
        <taxon>Cuscuteae</taxon>
        <taxon>Cuscuta</taxon>
        <taxon>Cuscuta subgen. Grammica</taxon>
        <taxon>Cuscuta sect. Cleistogrammica</taxon>
    </lineage>
</organism>
<dbReference type="Proteomes" id="UP000249390">
    <property type="component" value="Unassembled WGS sequence"/>
</dbReference>
<keyword evidence="1 2" id="KW-0694">RNA-binding</keyword>
<dbReference type="PANTHER" id="PTHR23189">
    <property type="entry name" value="RNA RECOGNITION MOTIF-CONTAINING"/>
    <property type="match status" value="1"/>
</dbReference>
<dbReference type="InterPro" id="IPR007201">
    <property type="entry name" value="Mei2-like_Rrm_C"/>
</dbReference>
<comment type="caution">
    <text evidence="5">The sequence shown here is derived from an EMBL/GenBank/DDBJ whole genome shotgun (WGS) entry which is preliminary data.</text>
</comment>
<dbReference type="InterPro" id="IPR000504">
    <property type="entry name" value="RRM_dom"/>
</dbReference>
<evidence type="ECO:0000256" key="2">
    <source>
        <dbReference type="PROSITE-ProRule" id="PRU00176"/>
    </source>
</evidence>
<dbReference type="Pfam" id="PF00076">
    <property type="entry name" value="RRM_1"/>
    <property type="match status" value="1"/>
</dbReference>
<dbReference type="GO" id="GO:0003723">
    <property type="term" value="F:RNA binding"/>
    <property type="evidence" value="ECO:0007669"/>
    <property type="project" value="UniProtKB-UniRule"/>
</dbReference>
<feature type="compositionally biased region" description="Low complexity" evidence="3">
    <location>
        <begin position="301"/>
        <end position="311"/>
    </location>
</feature>
<proteinExistence type="predicted"/>
<dbReference type="Pfam" id="PF04059">
    <property type="entry name" value="RRM_2"/>
    <property type="match status" value="2"/>
</dbReference>
<dbReference type="EMBL" id="NQVE01000161">
    <property type="protein sequence ID" value="RAL42943.1"/>
    <property type="molecule type" value="Genomic_DNA"/>
</dbReference>
<evidence type="ECO:0000256" key="1">
    <source>
        <dbReference type="ARBA" id="ARBA00022884"/>
    </source>
</evidence>
<dbReference type="FunFam" id="3.30.70.330:FF:001402">
    <property type="entry name" value="Terminal EAR1-like 1"/>
    <property type="match status" value="1"/>
</dbReference>
<dbReference type="PROSITE" id="PS50102">
    <property type="entry name" value="RRM"/>
    <property type="match status" value="2"/>
</dbReference>
<dbReference type="AlphaFoldDB" id="A0A328DG92"/>
<name>A0A328DG92_9ASTE</name>
<feature type="compositionally biased region" description="Gly residues" evidence="3">
    <location>
        <begin position="312"/>
        <end position="331"/>
    </location>
</feature>
<dbReference type="SMART" id="SM00360">
    <property type="entry name" value="RRM"/>
    <property type="match status" value="2"/>
</dbReference>
<evidence type="ECO:0000259" key="4">
    <source>
        <dbReference type="PROSITE" id="PS50102"/>
    </source>
</evidence>
<feature type="region of interest" description="Disordered" evidence="3">
    <location>
        <begin position="554"/>
        <end position="593"/>
    </location>
</feature>
<evidence type="ECO:0000256" key="3">
    <source>
        <dbReference type="SAM" id="MobiDB-lite"/>
    </source>
</evidence>